<dbReference type="EMBL" id="LT598447">
    <property type="protein sequence ID" value="SCV06158.1"/>
    <property type="molecule type" value="Genomic_DNA"/>
</dbReference>
<organism evidence="1 2">
    <name type="scientific">Lachancea nothofagi CBS 11611</name>
    <dbReference type="NCBI Taxonomy" id="1266666"/>
    <lineage>
        <taxon>Eukaryota</taxon>
        <taxon>Fungi</taxon>
        <taxon>Dikarya</taxon>
        <taxon>Ascomycota</taxon>
        <taxon>Saccharomycotina</taxon>
        <taxon>Saccharomycetes</taxon>
        <taxon>Saccharomycetales</taxon>
        <taxon>Saccharomycetaceae</taxon>
        <taxon>Lachancea</taxon>
    </lineage>
</organism>
<evidence type="ECO:0000313" key="1">
    <source>
        <dbReference type="EMBL" id="SCV06158.1"/>
    </source>
</evidence>
<dbReference type="Proteomes" id="UP000189911">
    <property type="component" value="Chromosome H"/>
</dbReference>
<accession>A0A1G4KNM3</accession>
<name>A0A1G4KNM3_9SACH</name>
<keyword evidence="2" id="KW-1185">Reference proteome</keyword>
<proteinExistence type="predicted"/>
<reference evidence="2" key="1">
    <citation type="submission" date="2016-03" db="EMBL/GenBank/DDBJ databases">
        <authorList>
            <person name="Devillers Hugo."/>
        </authorList>
    </citation>
    <scope>NUCLEOTIDE SEQUENCE [LARGE SCALE GENOMIC DNA]</scope>
</reference>
<protein>
    <submittedName>
        <fullName evidence="1">LANO_0H23376g1_1</fullName>
    </submittedName>
</protein>
<evidence type="ECO:0000313" key="2">
    <source>
        <dbReference type="Proteomes" id="UP000189911"/>
    </source>
</evidence>
<dbReference type="OrthoDB" id="4031722at2759"/>
<gene>
    <name evidence="1" type="ORF">LANO_0H23376G</name>
</gene>
<dbReference type="AlphaFoldDB" id="A0A1G4KNM3"/>
<sequence>MGNSSSRPIICNEHDETVSPSLRFSRQREMVVASIFTNLSTIMIFPSEHSFDRYKKSGRKIRIQSNLENDGLGVPLLECDDKFLSQTVSGASKPRYRIYKNVLQPEAQKPPHPNCSIVCEDKTRAIYRMPFCEVYKEIRGTRTSYRYVFYTPDGLQEVLLKRHRFSQNMDTRLGEWNVGWRLRGSGDFDLKVIPANMPTLLEDKEIRKAKKASSTREDATDAILWAKYLENSGLSMPQMVRKRVSLHVGETSFETDAAAYGLIGVPWFSQVIACMGMVLCFLETEERLQST</sequence>